<feature type="binding site" evidence="8">
    <location>
        <position position="103"/>
    </location>
    <ligand>
        <name>ATP</name>
        <dbReference type="ChEBI" id="CHEBI:30616"/>
    </ligand>
</feature>
<evidence type="ECO:0000259" key="10">
    <source>
        <dbReference type="PROSITE" id="PS50011"/>
    </source>
</evidence>
<evidence type="ECO:0000256" key="6">
    <source>
        <dbReference type="ARBA" id="ARBA00022837"/>
    </source>
</evidence>
<keyword evidence="4 8" id="KW-0547">Nucleotide-binding</keyword>
<dbReference type="FunFam" id="1.10.238.10:FF:000003">
    <property type="entry name" value="Calmodulin A"/>
    <property type="match status" value="1"/>
</dbReference>
<gene>
    <name evidence="12" type="ORF">COHA_009419</name>
</gene>
<keyword evidence="7 8" id="KW-0067">ATP-binding</keyword>
<dbReference type="PROSITE" id="PS00107">
    <property type="entry name" value="PROTEIN_KINASE_ATP"/>
    <property type="match status" value="1"/>
</dbReference>
<dbReference type="InterPro" id="IPR017441">
    <property type="entry name" value="Protein_kinase_ATP_BS"/>
</dbReference>
<dbReference type="Gene3D" id="3.30.200.20">
    <property type="entry name" value="Phosphorylase Kinase, domain 1"/>
    <property type="match status" value="1"/>
</dbReference>
<feature type="domain" description="Protein kinase" evidence="10">
    <location>
        <begin position="74"/>
        <end position="411"/>
    </location>
</feature>
<feature type="compositionally biased region" description="Gly residues" evidence="9">
    <location>
        <begin position="679"/>
        <end position="688"/>
    </location>
</feature>
<feature type="compositionally biased region" description="Low complexity" evidence="9">
    <location>
        <begin position="234"/>
        <end position="244"/>
    </location>
</feature>
<protein>
    <submittedName>
        <fullName evidence="12">Uncharacterized protein</fullName>
    </submittedName>
</protein>
<dbReference type="Pfam" id="PF13499">
    <property type="entry name" value="EF-hand_7"/>
    <property type="match status" value="2"/>
</dbReference>
<keyword evidence="5" id="KW-0418">Kinase</keyword>
<evidence type="ECO:0000313" key="12">
    <source>
        <dbReference type="EMBL" id="KAI7836721.1"/>
    </source>
</evidence>
<evidence type="ECO:0000256" key="5">
    <source>
        <dbReference type="ARBA" id="ARBA00022777"/>
    </source>
</evidence>
<dbReference type="CDD" id="cd00051">
    <property type="entry name" value="EFh"/>
    <property type="match status" value="1"/>
</dbReference>
<dbReference type="SMART" id="SM00054">
    <property type="entry name" value="EFh"/>
    <property type="match status" value="4"/>
</dbReference>
<keyword evidence="2" id="KW-0808">Transferase</keyword>
<evidence type="ECO:0000256" key="4">
    <source>
        <dbReference type="ARBA" id="ARBA00022741"/>
    </source>
</evidence>
<keyword evidence="13" id="KW-1185">Reference proteome</keyword>
<dbReference type="GO" id="GO:0004674">
    <property type="term" value="F:protein serine/threonine kinase activity"/>
    <property type="evidence" value="ECO:0007669"/>
    <property type="project" value="UniProtKB-KW"/>
</dbReference>
<feature type="domain" description="EF-hand" evidence="11">
    <location>
        <begin position="463"/>
        <end position="498"/>
    </location>
</feature>
<sequence length="694" mass="75991">MGTLAAPCSLLSAATARQQPCSTSGRAAAPAPVRRLLVPKAGDSAVLQRPLKSELLPEEIHNVFGYPRNLKERYSLGAVLGAGSFGVVRECTERRTGRRFAVKSINKVPKNARATPRYLLKIQTEVDAMQQLGGSLDAVFLQDVFEDDVATHLVMELCEGGSVLDGLKDGEYSERQVAHIMRAVVRFIAQCHAKGLIYRDIKPDNFLLVTKVKRESAREAAASYCEGGSDSDDYSAASDSGGSDPEQLPGASNIVPAGCLSAAPRNPLQRFGEALGLGSPEHKDFDSPVKATDFGLSIRHRPEDPPLKSRSGTPAYMAPEVIQQSYDERCDMWSAGIMMYQLLTGKFPFWDNVRDCTLQQVWKSILTDKINWNAPALREVSAPARDLLKAMLERNPAKRIRAADALRHPWLQDADSMSSLPLRSSVVQRLQRFATYGHLKQLVLRIIADDMATHPTTQKETLELIEGLTQLFEELDVNASGSVSMDELVTGLDKLGYDIRIEEMEHLMQRVDINHDGVIQLTEFVAGLVDWKQLQSDSQWGAWVQMAFDRLDSNGDGYLSLDELMDQLPANDGSSDAERMLEARRMLREADTNGDGRISKDEFMELLMGTSLPDTLNQYDPRIKLGWAQMDEALEEVQSVSLESSDAASLNHSVDMAGAMASQLERPKRQRSSGDSSSGSGGSGGSSPGAGSAS</sequence>
<dbReference type="InterPro" id="IPR011009">
    <property type="entry name" value="Kinase-like_dom_sf"/>
</dbReference>
<dbReference type="Gene3D" id="1.10.238.10">
    <property type="entry name" value="EF-hand"/>
    <property type="match status" value="1"/>
</dbReference>
<dbReference type="PROSITE" id="PS50222">
    <property type="entry name" value="EF_HAND_2"/>
    <property type="match status" value="4"/>
</dbReference>
<keyword evidence="3" id="KW-0677">Repeat</keyword>
<evidence type="ECO:0000313" key="13">
    <source>
        <dbReference type="Proteomes" id="UP001205105"/>
    </source>
</evidence>
<dbReference type="InterPro" id="IPR011992">
    <property type="entry name" value="EF-hand-dom_pair"/>
</dbReference>
<dbReference type="GO" id="GO:0005509">
    <property type="term" value="F:calcium ion binding"/>
    <property type="evidence" value="ECO:0007669"/>
    <property type="project" value="InterPro"/>
</dbReference>
<organism evidence="12 13">
    <name type="scientific">Chlorella ohadii</name>
    <dbReference type="NCBI Taxonomy" id="2649997"/>
    <lineage>
        <taxon>Eukaryota</taxon>
        <taxon>Viridiplantae</taxon>
        <taxon>Chlorophyta</taxon>
        <taxon>core chlorophytes</taxon>
        <taxon>Trebouxiophyceae</taxon>
        <taxon>Chlorellales</taxon>
        <taxon>Chlorellaceae</taxon>
        <taxon>Chlorella clade</taxon>
        <taxon>Chlorella</taxon>
    </lineage>
</organism>
<dbReference type="InterPro" id="IPR000719">
    <property type="entry name" value="Prot_kinase_dom"/>
</dbReference>
<feature type="domain" description="EF-hand" evidence="11">
    <location>
        <begin position="499"/>
        <end position="534"/>
    </location>
</feature>
<dbReference type="Proteomes" id="UP001205105">
    <property type="component" value="Unassembled WGS sequence"/>
</dbReference>
<proteinExistence type="predicted"/>
<dbReference type="SUPFAM" id="SSF56112">
    <property type="entry name" value="Protein kinase-like (PK-like)"/>
    <property type="match status" value="1"/>
</dbReference>
<reference evidence="12" key="1">
    <citation type="submission" date="2020-11" db="EMBL/GenBank/DDBJ databases">
        <title>Chlorella ohadii genome sequencing and assembly.</title>
        <authorList>
            <person name="Murik O."/>
            <person name="Treves H."/>
            <person name="Kedem I."/>
            <person name="Shotland Y."/>
            <person name="Kaplan A."/>
        </authorList>
    </citation>
    <scope>NUCLEOTIDE SEQUENCE</scope>
    <source>
        <strain evidence="12">1</strain>
    </source>
</reference>
<feature type="region of interest" description="Disordered" evidence="9">
    <location>
        <begin position="223"/>
        <end position="250"/>
    </location>
</feature>
<keyword evidence="1" id="KW-0723">Serine/threonine-protein kinase</keyword>
<dbReference type="GO" id="GO:0005524">
    <property type="term" value="F:ATP binding"/>
    <property type="evidence" value="ECO:0007669"/>
    <property type="project" value="UniProtKB-UniRule"/>
</dbReference>
<comment type="caution">
    <text evidence="12">The sequence shown here is derived from an EMBL/GenBank/DDBJ whole genome shotgun (WGS) entry which is preliminary data.</text>
</comment>
<evidence type="ECO:0000256" key="3">
    <source>
        <dbReference type="ARBA" id="ARBA00022737"/>
    </source>
</evidence>
<feature type="domain" description="EF-hand" evidence="11">
    <location>
        <begin position="578"/>
        <end position="613"/>
    </location>
</feature>
<dbReference type="InterPro" id="IPR050205">
    <property type="entry name" value="CDPK_Ser/Thr_kinases"/>
</dbReference>
<name>A0AAD5GXV5_9CHLO</name>
<feature type="region of interest" description="Disordered" evidence="9">
    <location>
        <begin position="651"/>
        <end position="694"/>
    </location>
</feature>
<evidence type="ECO:0000259" key="11">
    <source>
        <dbReference type="PROSITE" id="PS50222"/>
    </source>
</evidence>
<keyword evidence="6" id="KW-0106">Calcium</keyword>
<evidence type="ECO:0000256" key="7">
    <source>
        <dbReference type="ARBA" id="ARBA00022840"/>
    </source>
</evidence>
<dbReference type="PROSITE" id="PS00018">
    <property type="entry name" value="EF_HAND_1"/>
    <property type="match status" value="4"/>
</dbReference>
<dbReference type="InterPro" id="IPR008271">
    <property type="entry name" value="Ser/Thr_kinase_AS"/>
</dbReference>
<dbReference type="Gene3D" id="1.10.510.10">
    <property type="entry name" value="Transferase(Phosphotransferase) domain 1"/>
    <property type="match status" value="1"/>
</dbReference>
<dbReference type="InterPro" id="IPR002048">
    <property type="entry name" value="EF_hand_dom"/>
</dbReference>
<dbReference type="AlphaFoldDB" id="A0AAD5GXV5"/>
<dbReference type="Pfam" id="PF00069">
    <property type="entry name" value="Pkinase"/>
    <property type="match status" value="2"/>
</dbReference>
<dbReference type="PROSITE" id="PS00108">
    <property type="entry name" value="PROTEIN_KINASE_ST"/>
    <property type="match status" value="1"/>
</dbReference>
<dbReference type="EMBL" id="JADXDR010000178">
    <property type="protein sequence ID" value="KAI7836721.1"/>
    <property type="molecule type" value="Genomic_DNA"/>
</dbReference>
<evidence type="ECO:0000256" key="1">
    <source>
        <dbReference type="ARBA" id="ARBA00022527"/>
    </source>
</evidence>
<accession>A0AAD5GXV5</accession>
<dbReference type="InterPro" id="IPR018247">
    <property type="entry name" value="EF_Hand_1_Ca_BS"/>
</dbReference>
<evidence type="ECO:0000256" key="9">
    <source>
        <dbReference type="SAM" id="MobiDB-lite"/>
    </source>
</evidence>
<dbReference type="SMART" id="SM00220">
    <property type="entry name" value="S_TKc"/>
    <property type="match status" value="1"/>
</dbReference>
<feature type="domain" description="EF-hand" evidence="11">
    <location>
        <begin position="547"/>
        <end position="574"/>
    </location>
</feature>
<evidence type="ECO:0000256" key="8">
    <source>
        <dbReference type="PROSITE-ProRule" id="PRU10141"/>
    </source>
</evidence>
<dbReference type="PROSITE" id="PS50011">
    <property type="entry name" value="PROTEIN_KINASE_DOM"/>
    <property type="match status" value="1"/>
</dbReference>
<dbReference type="SUPFAM" id="SSF47473">
    <property type="entry name" value="EF-hand"/>
    <property type="match status" value="1"/>
</dbReference>
<dbReference type="PANTHER" id="PTHR24349">
    <property type="entry name" value="SERINE/THREONINE-PROTEIN KINASE"/>
    <property type="match status" value="1"/>
</dbReference>
<evidence type="ECO:0000256" key="2">
    <source>
        <dbReference type="ARBA" id="ARBA00022679"/>
    </source>
</evidence>